<feature type="compositionally biased region" description="Polar residues" evidence="1">
    <location>
        <begin position="67"/>
        <end position="78"/>
    </location>
</feature>
<keyword evidence="2" id="KW-0614">Plasmid</keyword>
<geneLocation type="plasmid" evidence="2">
    <name>p-HB236076</name>
</geneLocation>
<dbReference type="EMBL" id="CP162602">
    <property type="protein sequence ID" value="XDK26565.1"/>
    <property type="molecule type" value="Genomic_DNA"/>
</dbReference>
<dbReference type="RefSeq" id="WP_306099469.1">
    <property type="nucleotide sequence ID" value="NZ_CP162602.1"/>
</dbReference>
<dbReference type="AlphaFoldDB" id="A0AB39HJZ6"/>
<evidence type="ECO:0000256" key="1">
    <source>
        <dbReference type="SAM" id="MobiDB-lite"/>
    </source>
</evidence>
<organism evidence="2">
    <name type="scientific">Vibrio sp. HB236076</name>
    <dbReference type="NCBI Taxonomy" id="3232307"/>
    <lineage>
        <taxon>Bacteria</taxon>
        <taxon>Pseudomonadati</taxon>
        <taxon>Pseudomonadota</taxon>
        <taxon>Gammaproteobacteria</taxon>
        <taxon>Vibrionales</taxon>
        <taxon>Vibrionaceae</taxon>
        <taxon>Vibrio</taxon>
    </lineage>
</organism>
<protein>
    <submittedName>
        <fullName evidence="2">Uncharacterized protein</fullName>
    </submittedName>
</protein>
<sequence>MAISGIGSGYSMLQQSQQMASSAAETLANNSNNQKLDTPSQDLTASGQQNPNTATNQVLSAEGDAKQASSDGQNKPTVSNLDALLTLNQAQNYNAIGAKVIENSNERLGNLIDIQA</sequence>
<proteinExistence type="predicted"/>
<feature type="region of interest" description="Disordered" evidence="1">
    <location>
        <begin position="14"/>
        <end position="78"/>
    </location>
</feature>
<feature type="compositionally biased region" description="Low complexity" evidence="1">
    <location>
        <begin position="14"/>
        <end position="24"/>
    </location>
</feature>
<dbReference type="KEGG" id="vih:AB0763_16105"/>
<name>A0AB39HJZ6_9VIBR</name>
<evidence type="ECO:0000313" key="2">
    <source>
        <dbReference type="EMBL" id="XDK26565.1"/>
    </source>
</evidence>
<feature type="compositionally biased region" description="Polar residues" evidence="1">
    <location>
        <begin position="27"/>
        <end position="59"/>
    </location>
</feature>
<reference evidence="2" key="1">
    <citation type="submission" date="2024-07" db="EMBL/GenBank/DDBJ databases">
        <title>Genome Analysis of a Potential Novel Vibrio Species Secreting pH- and Thermo-stable Alginate Lyase and its Application in Producing Alginate Oligosaccharides.</title>
        <authorList>
            <person name="Huang H."/>
            <person name="Bao K."/>
        </authorList>
    </citation>
    <scope>NUCLEOTIDE SEQUENCE</scope>
    <source>
        <strain evidence="2">HB236076</strain>
        <plasmid evidence="2">p-HB236076</plasmid>
    </source>
</reference>
<accession>A0AB39HJZ6</accession>
<gene>
    <name evidence="2" type="ORF">AB0763_16105</name>
</gene>